<dbReference type="GO" id="GO:0005200">
    <property type="term" value="F:structural constituent of cytoskeleton"/>
    <property type="evidence" value="ECO:0007669"/>
    <property type="project" value="InterPro"/>
</dbReference>
<dbReference type="InterPro" id="IPR018316">
    <property type="entry name" value="Tubulin/FtsZ_2-layer-sand-dom"/>
</dbReference>
<comment type="similarity">
    <text evidence="1 7">Belongs to the tubulin family.</text>
</comment>
<dbReference type="GO" id="GO:0007017">
    <property type="term" value="P:microtubule-based process"/>
    <property type="evidence" value="ECO:0007669"/>
    <property type="project" value="InterPro"/>
</dbReference>
<dbReference type="InterPro" id="IPR017975">
    <property type="entry name" value="Tubulin_CS"/>
</dbReference>
<name>E2BL39_HARSA</name>
<dbReference type="InterPro" id="IPR002452">
    <property type="entry name" value="Alpha_tubulin"/>
</dbReference>
<sequence>MYRYPRLFTILLNIGSQSKFWSYIRRKFTPRTVVIDLEPTVIDEIKTGSYRNLFGPGCLIAGKEDAANNFAKGYYSIGREAIDVTLDRIRVTCEDCSNLSGFILCRSCGGGTGSGFTTLLLENLGEDYAKKTKLDFAVHTAPNISTAIVEPYNSIFATHGALDYEDCCFLVDNEALYDICARSLDFEDPTYTNLNRLQAQVVSNITTSMRFRGDVNTSLEELQTNLVPYPRIHFLLMAYAPMITHRKAMHTNMSVQQITFECFEPANQVGINFQPAVTVPGGDLAKSKRTVTALSNNTAIQHIWSRLVRKYNSMCKRRAFFHHYLAEGMEESVFEDARDDISTLVQDYVEMLIGGAVSYVAGKQAVRTVYWRTANNGRLLKTAKTCMFQGPAKSAPSSAAISSSNSTHSYKDSMLKVI</sequence>
<dbReference type="GO" id="GO:0005874">
    <property type="term" value="C:microtubule"/>
    <property type="evidence" value="ECO:0007669"/>
    <property type="project" value="UniProtKB-KW"/>
</dbReference>
<evidence type="ECO:0000256" key="2">
    <source>
        <dbReference type="ARBA" id="ARBA00022701"/>
    </source>
</evidence>
<keyword evidence="5 7" id="KW-0342">GTP-binding</keyword>
<gene>
    <name evidence="9" type="ORF">EAI_06714</name>
</gene>
<comment type="function">
    <text evidence="7">Tubulin is the major constituent of microtubules, a cylinder consisting of laterally associated linear protofilaments composed of alpha- and beta-tubulin heterodimers. Microtubules grow by the addition of GTP-tubulin dimers to the microtubule end, where a stabilizing cap forms. Below the cap, tubulin dimers are in GDP-bound state, owing to GTPase activity of alpha-tubulin.</text>
</comment>
<dbReference type="AlphaFoldDB" id="E2BL39"/>
<comment type="catalytic activity">
    <reaction evidence="6">
        <text>GTP + H2O = GDP + phosphate + H(+)</text>
        <dbReference type="Rhea" id="RHEA:19669"/>
        <dbReference type="ChEBI" id="CHEBI:15377"/>
        <dbReference type="ChEBI" id="CHEBI:15378"/>
        <dbReference type="ChEBI" id="CHEBI:37565"/>
        <dbReference type="ChEBI" id="CHEBI:43474"/>
        <dbReference type="ChEBI" id="CHEBI:58189"/>
    </reaction>
    <physiologicalReaction direction="left-to-right" evidence="6">
        <dbReference type="Rhea" id="RHEA:19670"/>
    </physiologicalReaction>
</comment>
<dbReference type="GO" id="GO:0005525">
    <property type="term" value="F:GTP binding"/>
    <property type="evidence" value="ECO:0007669"/>
    <property type="project" value="UniProtKB-UniRule"/>
</dbReference>
<keyword evidence="4" id="KW-0378">Hydrolase</keyword>
<evidence type="ECO:0000256" key="6">
    <source>
        <dbReference type="ARBA" id="ARBA00049117"/>
    </source>
</evidence>
<dbReference type="InParanoid" id="E2BL39"/>
<keyword evidence="2 7" id="KW-0493">Microtubule</keyword>
<dbReference type="EMBL" id="GL448921">
    <property type="protein sequence ID" value="EFN83589.1"/>
    <property type="molecule type" value="Genomic_DNA"/>
</dbReference>
<dbReference type="InterPro" id="IPR008280">
    <property type="entry name" value="Tub_FtsZ_C"/>
</dbReference>
<dbReference type="Gene3D" id="1.10.287.600">
    <property type="entry name" value="Helix hairpin bin"/>
    <property type="match status" value="1"/>
</dbReference>
<dbReference type="InterPro" id="IPR003008">
    <property type="entry name" value="Tubulin_FtsZ_GTPase"/>
</dbReference>
<reference evidence="9 10" key="1">
    <citation type="journal article" date="2010" name="Science">
        <title>Genomic comparison of the ants Camponotus floridanus and Harpegnathos saltator.</title>
        <authorList>
            <person name="Bonasio R."/>
            <person name="Zhang G."/>
            <person name="Ye C."/>
            <person name="Mutti N.S."/>
            <person name="Fang X."/>
            <person name="Qin N."/>
            <person name="Donahue G."/>
            <person name="Yang P."/>
            <person name="Li Q."/>
            <person name="Li C."/>
            <person name="Zhang P."/>
            <person name="Huang Z."/>
            <person name="Berger S.L."/>
            <person name="Reinberg D."/>
            <person name="Wang J."/>
            <person name="Liebig J."/>
        </authorList>
    </citation>
    <scope>NUCLEOTIDE SEQUENCE [LARGE SCALE GENOMIC DNA]</scope>
    <source>
        <strain evidence="9 10">R22 G/1</strain>
    </source>
</reference>
<dbReference type="GO" id="GO:0016787">
    <property type="term" value="F:hydrolase activity"/>
    <property type="evidence" value="ECO:0007669"/>
    <property type="project" value="UniProtKB-KW"/>
</dbReference>
<dbReference type="PRINTS" id="PR01162">
    <property type="entry name" value="ALPHATUBULIN"/>
</dbReference>
<accession>E2BL39</accession>
<dbReference type="SUPFAM" id="SSF55307">
    <property type="entry name" value="Tubulin C-terminal domain-like"/>
    <property type="match status" value="1"/>
</dbReference>
<evidence type="ECO:0000256" key="5">
    <source>
        <dbReference type="ARBA" id="ARBA00023134"/>
    </source>
</evidence>
<dbReference type="InterPro" id="IPR000217">
    <property type="entry name" value="Tubulin"/>
</dbReference>
<dbReference type="Gene3D" id="3.30.1330.20">
    <property type="entry name" value="Tubulin/FtsZ, C-terminal domain"/>
    <property type="match status" value="1"/>
</dbReference>
<dbReference type="SUPFAM" id="SSF52490">
    <property type="entry name" value="Tubulin nucleotide-binding domain-like"/>
    <property type="match status" value="1"/>
</dbReference>
<dbReference type="PANTHER" id="PTHR11588">
    <property type="entry name" value="TUBULIN"/>
    <property type="match status" value="1"/>
</dbReference>
<dbReference type="Pfam" id="PF00091">
    <property type="entry name" value="Tubulin"/>
    <property type="match status" value="1"/>
</dbReference>
<evidence type="ECO:0000313" key="9">
    <source>
        <dbReference type="EMBL" id="EFN83589.1"/>
    </source>
</evidence>
<dbReference type="Proteomes" id="UP000008237">
    <property type="component" value="Unassembled WGS sequence"/>
</dbReference>
<evidence type="ECO:0000313" key="10">
    <source>
        <dbReference type="Proteomes" id="UP000008237"/>
    </source>
</evidence>
<dbReference type="PROSITE" id="PS00227">
    <property type="entry name" value="TUBULIN"/>
    <property type="match status" value="1"/>
</dbReference>
<organism evidence="10">
    <name type="scientific">Harpegnathos saltator</name>
    <name type="common">Jerdon's jumping ant</name>
    <dbReference type="NCBI Taxonomy" id="610380"/>
    <lineage>
        <taxon>Eukaryota</taxon>
        <taxon>Metazoa</taxon>
        <taxon>Ecdysozoa</taxon>
        <taxon>Arthropoda</taxon>
        <taxon>Hexapoda</taxon>
        <taxon>Insecta</taxon>
        <taxon>Pterygota</taxon>
        <taxon>Neoptera</taxon>
        <taxon>Endopterygota</taxon>
        <taxon>Hymenoptera</taxon>
        <taxon>Apocrita</taxon>
        <taxon>Aculeata</taxon>
        <taxon>Formicoidea</taxon>
        <taxon>Formicidae</taxon>
        <taxon>Ponerinae</taxon>
        <taxon>Ponerini</taxon>
        <taxon>Harpegnathos</taxon>
    </lineage>
</organism>
<protein>
    <recommendedName>
        <fullName evidence="7">Tubulin alpha chain</fullName>
    </recommendedName>
</protein>
<dbReference type="OMA" id="FFHHYLA"/>
<dbReference type="SMART" id="SM00864">
    <property type="entry name" value="Tubulin"/>
    <property type="match status" value="1"/>
</dbReference>
<keyword evidence="3 7" id="KW-0547">Nucleotide-binding</keyword>
<dbReference type="STRING" id="610380.E2BL39"/>
<dbReference type="InterPro" id="IPR037103">
    <property type="entry name" value="Tubulin/FtsZ-like_C"/>
</dbReference>
<dbReference type="InterPro" id="IPR036525">
    <property type="entry name" value="Tubulin/FtsZ_GTPase_sf"/>
</dbReference>
<dbReference type="PRINTS" id="PR01161">
    <property type="entry name" value="TUBULIN"/>
</dbReference>
<evidence type="ECO:0000256" key="4">
    <source>
        <dbReference type="ARBA" id="ARBA00022801"/>
    </source>
</evidence>
<evidence type="ECO:0000259" key="8">
    <source>
        <dbReference type="SMART" id="SM00864"/>
    </source>
</evidence>
<dbReference type="Pfam" id="PF03953">
    <property type="entry name" value="Tubulin_C"/>
    <property type="match status" value="1"/>
</dbReference>
<evidence type="ECO:0000256" key="1">
    <source>
        <dbReference type="ARBA" id="ARBA00009636"/>
    </source>
</evidence>
<keyword evidence="10" id="KW-1185">Reference proteome</keyword>
<feature type="domain" description="Tubulin/FtsZ GTPase" evidence="8">
    <location>
        <begin position="17"/>
        <end position="213"/>
    </location>
</feature>
<evidence type="ECO:0000256" key="7">
    <source>
        <dbReference type="RuleBase" id="RU000352"/>
    </source>
</evidence>
<comment type="subunit">
    <text evidence="7">Dimer of alpha and beta chains. A typical microtubule is a hollow water-filled tube with an outer diameter of 25 nm and an inner diameter of 15 nM. Alpha-beta heterodimers associate head-to-tail to form protofilaments running lengthwise along the microtubule wall with the beta-tubulin subunit facing the microtubule plus end conferring a structural polarity. Microtubules usually have 13 protofilaments but different protofilament numbers can be found in some organisms and specialized cells.</text>
</comment>
<dbReference type="OrthoDB" id="7520859at2759"/>
<dbReference type="InterPro" id="IPR023123">
    <property type="entry name" value="Tubulin_C"/>
</dbReference>
<proteinExistence type="inferred from homology"/>
<dbReference type="Gene3D" id="3.40.50.1440">
    <property type="entry name" value="Tubulin/FtsZ, GTPase domain"/>
    <property type="match status" value="1"/>
</dbReference>
<evidence type="ECO:0000256" key="3">
    <source>
        <dbReference type="ARBA" id="ARBA00022741"/>
    </source>
</evidence>